<dbReference type="EMBL" id="JARPUR010000002">
    <property type="protein sequence ID" value="KAK4882589.1"/>
    <property type="molecule type" value="Genomic_DNA"/>
</dbReference>
<dbReference type="Proteomes" id="UP001353858">
    <property type="component" value="Unassembled WGS sequence"/>
</dbReference>
<dbReference type="Gene3D" id="3.90.320.10">
    <property type="match status" value="1"/>
</dbReference>
<protein>
    <recommendedName>
        <fullName evidence="1">YqaJ viral recombinase domain-containing protein</fullName>
    </recommendedName>
</protein>
<proteinExistence type="predicted"/>
<dbReference type="InterPro" id="IPR011604">
    <property type="entry name" value="PDDEXK-like_dom_sf"/>
</dbReference>
<evidence type="ECO:0000313" key="2">
    <source>
        <dbReference type="EMBL" id="KAK4882589.1"/>
    </source>
</evidence>
<dbReference type="Pfam" id="PF09588">
    <property type="entry name" value="YqaJ"/>
    <property type="match status" value="1"/>
</dbReference>
<reference evidence="3" key="1">
    <citation type="submission" date="2023-01" db="EMBL/GenBank/DDBJ databases">
        <title>Key to firefly adult light organ development and bioluminescence: homeobox transcription factors regulate luciferase expression and transportation to peroxisome.</title>
        <authorList>
            <person name="Fu X."/>
        </authorList>
    </citation>
    <scope>NUCLEOTIDE SEQUENCE [LARGE SCALE GENOMIC DNA]</scope>
</reference>
<organism evidence="2 3">
    <name type="scientific">Aquatica leii</name>
    <dbReference type="NCBI Taxonomy" id="1421715"/>
    <lineage>
        <taxon>Eukaryota</taxon>
        <taxon>Metazoa</taxon>
        <taxon>Ecdysozoa</taxon>
        <taxon>Arthropoda</taxon>
        <taxon>Hexapoda</taxon>
        <taxon>Insecta</taxon>
        <taxon>Pterygota</taxon>
        <taxon>Neoptera</taxon>
        <taxon>Endopterygota</taxon>
        <taxon>Coleoptera</taxon>
        <taxon>Polyphaga</taxon>
        <taxon>Elateriformia</taxon>
        <taxon>Elateroidea</taxon>
        <taxon>Lampyridae</taxon>
        <taxon>Luciolinae</taxon>
        <taxon>Aquatica</taxon>
    </lineage>
</organism>
<keyword evidence="3" id="KW-1185">Reference proteome</keyword>
<dbReference type="InterPro" id="IPR011335">
    <property type="entry name" value="Restrct_endonuc-II-like"/>
</dbReference>
<accession>A0AAN7Q118</accession>
<dbReference type="SUPFAM" id="SSF52980">
    <property type="entry name" value="Restriction endonuclease-like"/>
    <property type="match status" value="1"/>
</dbReference>
<evidence type="ECO:0000259" key="1">
    <source>
        <dbReference type="Pfam" id="PF09588"/>
    </source>
</evidence>
<comment type="caution">
    <text evidence="2">The sequence shown here is derived from an EMBL/GenBank/DDBJ whole genome shotgun (WGS) entry which is preliminary data.</text>
</comment>
<gene>
    <name evidence="2" type="ORF">RN001_005908</name>
</gene>
<dbReference type="GO" id="GO:0006281">
    <property type="term" value="P:DNA repair"/>
    <property type="evidence" value="ECO:0007669"/>
    <property type="project" value="UniProtKB-ARBA"/>
</dbReference>
<dbReference type="CDD" id="cd22343">
    <property type="entry name" value="PDDEXK_lambda_exonuclease-like"/>
    <property type="match status" value="1"/>
</dbReference>
<dbReference type="PANTHER" id="PTHR39953:SF1">
    <property type="entry name" value="RE54151P"/>
    <property type="match status" value="1"/>
</dbReference>
<evidence type="ECO:0000313" key="3">
    <source>
        <dbReference type="Proteomes" id="UP001353858"/>
    </source>
</evidence>
<name>A0AAN7Q118_9COLE</name>
<dbReference type="PANTHER" id="PTHR39953">
    <property type="entry name" value="RE54151P"/>
    <property type="match status" value="1"/>
</dbReference>
<sequence length="412" mass="47457">MDEQFEKGQSNNLPKIDGLMVADYLSKNSDFVAAEMRGVKMQKNDAIGYVQVKRTGDTCTVKCRITPEHRVRSKPYHCSLECDEKEREIMSGCKHAVAFLMWLHRRSEKPSTTSIKCYWKKSKLAGIGTTLKMIKAKDFGTTRHDTQLNEGVFLDKLVPKLRELQVQCSLMQYISEKKEVEKLSIHYLICVFKKSCTDLHVDKFIAFCTNEMTESRCIEVKKATMTQADCNLWFEMRYGRITASKIHEAAQCKSKDGSLVEEVFGALKFKETAAVKRGKLLENDVRNEVSRVKNLKITNSGFFLNSKWPMMGASPDGLTTDYVIEIKCPYKEKTLSLYYDDGKLGKKYYAQIQTQMHMSGKKRGLFCIAHVDFETSKKVDVHEVLHDKDYCANLFEKCVLFWKDNIYDKLIK</sequence>
<dbReference type="AlphaFoldDB" id="A0AAN7Q118"/>
<feature type="domain" description="YqaJ viral recombinase" evidence="1">
    <location>
        <begin position="233"/>
        <end position="361"/>
    </location>
</feature>
<dbReference type="InterPro" id="IPR019080">
    <property type="entry name" value="YqaJ_viral_recombinase"/>
</dbReference>